<accession>A0AAD1Y2R4</accession>
<feature type="region of interest" description="Disordered" evidence="1">
    <location>
        <begin position="485"/>
        <end position="512"/>
    </location>
</feature>
<name>A0AAD1Y2R4_EUPCR</name>
<protein>
    <submittedName>
        <fullName evidence="2">Uncharacterized protein</fullName>
    </submittedName>
</protein>
<sequence>MSNPFNSSFEAVNYTGNFPKPTKSSSRNHSSNQYGLNKLLVHKTAPSLYPTKVYKPLKRSSLNISDYYNGAEDRNYKKGNKISKRIKREISPTFGEDINKQLNVYKDVTRKKTKSGLNSSFSCYMNGMKMTQLPKYHKSNCKLMSFKNKSSKAPKCLPVKTFKKMKDLDQYSAAQSKQFAEMLSTKKSSKAHSKASSKGQKYLKKTITTGKNLFTHSPESIQENELIKDSSIIGGLGGTRDTAEICERFSTHTGSGHGSCINRATSFKKFSNTYSDISTPIRSNNEKARMNSTKICNNKRVRRRFNISHSTETKRHGNHSRRRQKLSKALKQSHSPNPSGFLIDLFSLTQQEITLRSDVQTRISAVNSFITSNPKISSKTRQVLNGMKDLVTKIDKFYQSELQKSQNTSKILSAELNSKTLELASLRKEFDLKLKSKQEEITKLSEQHKVDVKKVEERLRGKYAEVVEKMNKYFIDSECSNFSQISDERRGDDHEDTKKNEVPANNTKGHPLVPKLDLTEVVPDIYDSSHGQTPDHGMECDIDDEKGVQSSYRKYFFPGSSRVTTVKRVNSLEKRKQAIINILYEECKDKQQVDSSEEIVNLLNSF</sequence>
<gene>
    <name evidence="2" type="ORF">ECRASSUSDP1_LOCUS25838</name>
</gene>
<evidence type="ECO:0000313" key="2">
    <source>
        <dbReference type="EMBL" id="CAI2384313.1"/>
    </source>
</evidence>
<evidence type="ECO:0000256" key="1">
    <source>
        <dbReference type="SAM" id="MobiDB-lite"/>
    </source>
</evidence>
<dbReference type="AlphaFoldDB" id="A0AAD1Y2R4"/>
<keyword evidence="3" id="KW-1185">Reference proteome</keyword>
<feature type="region of interest" description="Disordered" evidence="1">
    <location>
        <begin position="308"/>
        <end position="335"/>
    </location>
</feature>
<organism evidence="2 3">
    <name type="scientific">Euplotes crassus</name>
    <dbReference type="NCBI Taxonomy" id="5936"/>
    <lineage>
        <taxon>Eukaryota</taxon>
        <taxon>Sar</taxon>
        <taxon>Alveolata</taxon>
        <taxon>Ciliophora</taxon>
        <taxon>Intramacronucleata</taxon>
        <taxon>Spirotrichea</taxon>
        <taxon>Hypotrichia</taxon>
        <taxon>Euplotida</taxon>
        <taxon>Euplotidae</taxon>
        <taxon>Moneuplotes</taxon>
    </lineage>
</organism>
<proteinExistence type="predicted"/>
<evidence type="ECO:0000313" key="3">
    <source>
        <dbReference type="Proteomes" id="UP001295684"/>
    </source>
</evidence>
<reference evidence="2" key="1">
    <citation type="submission" date="2023-07" db="EMBL/GenBank/DDBJ databases">
        <authorList>
            <consortium name="AG Swart"/>
            <person name="Singh M."/>
            <person name="Singh A."/>
            <person name="Seah K."/>
            <person name="Emmerich C."/>
        </authorList>
    </citation>
    <scope>NUCLEOTIDE SEQUENCE</scope>
    <source>
        <strain evidence="2">DP1</strain>
    </source>
</reference>
<feature type="compositionally biased region" description="Basic residues" evidence="1">
    <location>
        <begin position="316"/>
        <end position="328"/>
    </location>
</feature>
<feature type="compositionally biased region" description="Basic and acidic residues" evidence="1">
    <location>
        <begin position="486"/>
        <end position="501"/>
    </location>
</feature>
<dbReference type="EMBL" id="CAMPGE010026638">
    <property type="protein sequence ID" value="CAI2384313.1"/>
    <property type="molecule type" value="Genomic_DNA"/>
</dbReference>
<comment type="caution">
    <text evidence="2">The sequence shown here is derived from an EMBL/GenBank/DDBJ whole genome shotgun (WGS) entry which is preliminary data.</text>
</comment>
<dbReference type="Proteomes" id="UP001295684">
    <property type="component" value="Unassembled WGS sequence"/>
</dbReference>